<keyword evidence="1" id="KW-1133">Transmembrane helix</keyword>
<gene>
    <name evidence="2" type="ORF">GPU96_04g08010</name>
</gene>
<evidence type="ECO:0000313" key="3">
    <source>
        <dbReference type="Proteomes" id="UP001059546"/>
    </source>
</evidence>
<proteinExistence type="predicted"/>
<reference evidence="2" key="1">
    <citation type="submission" date="2021-05" db="EMBL/GenBank/DDBJ databases">
        <title>Encephalitozoon hellem ATCC 50604 Complete Genome.</title>
        <authorList>
            <person name="Mascarenhas dos Santos A.C."/>
            <person name="Julian A.T."/>
            <person name="Pombert J.-F."/>
        </authorList>
    </citation>
    <scope>NUCLEOTIDE SEQUENCE</scope>
    <source>
        <strain evidence="2">ATCC 50604</strain>
    </source>
</reference>
<name>A0A9Q9C2T0_ENCHE</name>
<evidence type="ECO:0000313" key="2">
    <source>
        <dbReference type="EMBL" id="UTX43066.1"/>
    </source>
</evidence>
<protein>
    <submittedName>
        <fullName evidence="2">Verify 3D Structural Homology</fullName>
    </submittedName>
</protein>
<dbReference type="EMBL" id="CP075150">
    <property type="protein sequence ID" value="UTX43066.1"/>
    <property type="molecule type" value="Genomic_DNA"/>
</dbReference>
<sequence length="68" mass="7553">MDMFEEMIEDIEGSQIIENMNYLVGKYSYDNGMVGRIIGKIEDLGIGSVCIGLAVVVAVHCIIWGGWR</sequence>
<accession>A0A9Q9C2T0</accession>
<organism evidence="2 3">
    <name type="scientific">Encephalitozoon hellem</name>
    <name type="common">Microsporidian parasite</name>
    <dbReference type="NCBI Taxonomy" id="27973"/>
    <lineage>
        <taxon>Eukaryota</taxon>
        <taxon>Fungi</taxon>
        <taxon>Fungi incertae sedis</taxon>
        <taxon>Microsporidia</taxon>
        <taxon>Unikaryonidae</taxon>
        <taxon>Encephalitozoon</taxon>
    </lineage>
</organism>
<dbReference type="Proteomes" id="UP001059546">
    <property type="component" value="Chromosome IV"/>
</dbReference>
<keyword evidence="1" id="KW-0812">Transmembrane</keyword>
<dbReference type="AlphaFoldDB" id="A0A9Q9C2T0"/>
<evidence type="ECO:0000256" key="1">
    <source>
        <dbReference type="SAM" id="Phobius"/>
    </source>
</evidence>
<keyword evidence="1" id="KW-0472">Membrane</keyword>
<feature type="transmembrane region" description="Helical" evidence="1">
    <location>
        <begin position="44"/>
        <end position="67"/>
    </location>
</feature>